<dbReference type="AlphaFoldDB" id="A0A409XQC5"/>
<dbReference type="EMBL" id="NHYD01000939">
    <property type="protein sequence ID" value="PPQ92896.1"/>
    <property type="molecule type" value="Genomic_DNA"/>
</dbReference>
<keyword evidence="2" id="KW-1185">Reference proteome</keyword>
<accession>A0A409XQC5</accession>
<dbReference type="InParanoid" id="A0A409XQC5"/>
<dbReference type="Proteomes" id="UP000283269">
    <property type="component" value="Unassembled WGS sequence"/>
</dbReference>
<evidence type="ECO:0000313" key="2">
    <source>
        <dbReference type="Proteomes" id="UP000283269"/>
    </source>
</evidence>
<name>A0A409XQC5_PSICY</name>
<protein>
    <submittedName>
        <fullName evidence="1">Uncharacterized protein</fullName>
    </submittedName>
</protein>
<reference evidence="1 2" key="1">
    <citation type="journal article" date="2018" name="Evol. Lett.">
        <title>Horizontal gene cluster transfer increased hallucinogenic mushroom diversity.</title>
        <authorList>
            <person name="Reynolds H.T."/>
            <person name="Vijayakumar V."/>
            <person name="Gluck-Thaler E."/>
            <person name="Korotkin H.B."/>
            <person name="Matheny P.B."/>
            <person name="Slot J.C."/>
        </authorList>
    </citation>
    <scope>NUCLEOTIDE SEQUENCE [LARGE SCALE GENOMIC DNA]</scope>
    <source>
        <strain evidence="1 2">2631</strain>
    </source>
</reference>
<organism evidence="1 2">
    <name type="scientific">Psilocybe cyanescens</name>
    <dbReference type="NCBI Taxonomy" id="93625"/>
    <lineage>
        <taxon>Eukaryota</taxon>
        <taxon>Fungi</taxon>
        <taxon>Dikarya</taxon>
        <taxon>Basidiomycota</taxon>
        <taxon>Agaricomycotina</taxon>
        <taxon>Agaricomycetes</taxon>
        <taxon>Agaricomycetidae</taxon>
        <taxon>Agaricales</taxon>
        <taxon>Agaricineae</taxon>
        <taxon>Strophariaceae</taxon>
        <taxon>Psilocybe</taxon>
    </lineage>
</organism>
<sequence>MLIDVGDHAKDANFTTLFKDLSADVLLRQGLRVKVLGVEVAYNGYAVPTDKVPSERNTEILRGAVTAHFKTHYKFTPWVGMPTSKSFLRIVDVPRFQGTHYDLDHLTEREEVASALKASPIWTSSHIPCGDPRVVRTSKASTTATAFFDIWDTTSGARARQLVDKQVPASPSALGVGSGAIPLAAAMRSRPNVHDALVLTSWRSIAPLQVAARAIRRQTLHRHRRLAESPALTPLAAQIAERITVPMSALACSGATGSISFGMSRNIVRYERILSRTVNP</sequence>
<proteinExistence type="predicted"/>
<comment type="caution">
    <text evidence="1">The sequence shown here is derived from an EMBL/GenBank/DDBJ whole genome shotgun (WGS) entry which is preliminary data.</text>
</comment>
<gene>
    <name evidence="1" type="ORF">CVT25_010498</name>
</gene>
<evidence type="ECO:0000313" key="1">
    <source>
        <dbReference type="EMBL" id="PPQ92896.1"/>
    </source>
</evidence>